<feature type="chain" id="PRO_5007401412" evidence="1">
    <location>
        <begin position="21"/>
        <end position="51"/>
    </location>
</feature>
<feature type="signal peptide" evidence="1">
    <location>
        <begin position="1"/>
        <end position="20"/>
    </location>
</feature>
<keyword evidence="1" id="KW-0732">Signal</keyword>
<dbReference type="EMBL" id="GBXM01067776">
    <property type="protein sequence ID" value="JAH40801.1"/>
    <property type="molecule type" value="Transcribed_RNA"/>
</dbReference>
<dbReference type="AlphaFoldDB" id="A0A0E9SHP0"/>
<protein>
    <submittedName>
        <fullName evidence="2">Uncharacterized protein</fullName>
    </submittedName>
</protein>
<accession>A0A0E9SHP0</accession>
<organism evidence="2">
    <name type="scientific">Anguilla anguilla</name>
    <name type="common">European freshwater eel</name>
    <name type="synonym">Muraena anguilla</name>
    <dbReference type="NCBI Taxonomy" id="7936"/>
    <lineage>
        <taxon>Eukaryota</taxon>
        <taxon>Metazoa</taxon>
        <taxon>Chordata</taxon>
        <taxon>Craniata</taxon>
        <taxon>Vertebrata</taxon>
        <taxon>Euteleostomi</taxon>
        <taxon>Actinopterygii</taxon>
        <taxon>Neopterygii</taxon>
        <taxon>Teleostei</taxon>
        <taxon>Anguilliformes</taxon>
        <taxon>Anguillidae</taxon>
        <taxon>Anguilla</taxon>
    </lineage>
</organism>
<reference evidence="2" key="2">
    <citation type="journal article" date="2015" name="Fish Shellfish Immunol.">
        <title>Early steps in the European eel (Anguilla anguilla)-Vibrio vulnificus interaction in the gills: Role of the RtxA13 toxin.</title>
        <authorList>
            <person name="Callol A."/>
            <person name="Pajuelo D."/>
            <person name="Ebbesson L."/>
            <person name="Teles M."/>
            <person name="MacKenzie S."/>
            <person name="Amaro C."/>
        </authorList>
    </citation>
    <scope>NUCLEOTIDE SEQUENCE</scope>
</reference>
<evidence type="ECO:0000313" key="2">
    <source>
        <dbReference type="EMBL" id="JAH40801.1"/>
    </source>
</evidence>
<evidence type="ECO:0000256" key="1">
    <source>
        <dbReference type="SAM" id="SignalP"/>
    </source>
</evidence>
<proteinExistence type="predicted"/>
<sequence>MCFVLTRVVLLAIMQQKKSGKSGRVQMSFHSTVCAQLICGNGYHPYVTPSC</sequence>
<reference evidence="2" key="1">
    <citation type="submission" date="2014-11" db="EMBL/GenBank/DDBJ databases">
        <authorList>
            <person name="Amaro Gonzalez C."/>
        </authorList>
    </citation>
    <scope>NUCLEOTIDE SEQUENCE</scope>
</reference>
<name>A0A0E9SHP0_ANGAN</name>
<dbReference type="EMBL" id="GBXM01075539">
    <property type="protein sequence ID" value="JAH33038.1"/>
    <property type="molecule type" value="Transcribed_RNA"/>
</dbReference>